<reference evidence="8 9" key="1">
    <citation type="submission" date="2019-10" db="EMBL/GenBank/DDBJ databases">
        <title>The Genome Sequence of Clostridium tarantellae Isolated from Fish Brain.</title>
        <authorList>
            <person name="Bano L."/>
            <person name="Kiel M."/>
            <person name="Sales G."/>
            <person name="Doxey A.C."/>
            <person name="Mansfield M.J."/>
            <person name="Schiavone M."/>
            <person name="Rossetto O."/>
            <person name="Pirazzini M."/>
            <person name="Dobrindt U."/>
            <person name="Montecucco C."/>
        </authorList>
    </citation>
    <scope>NUCLEOTIDE SEQUENCE [LARGE SCALE GENOMIC DNA]</scope>
    <source>
        <strain evidence="8 9">DSM 3997</strain>
    </source>
</reference>
<evidence type="ECO:0000256" key="1">
    <source>
        <dbReference type="ARBA" id="ARBA00006699"/>
    </source>
</evidence>
<accession>A0A6I1MFC2</accession>
<dbReference type="SUPFAM" id="SSF49863">
    <property type="entry name" value="Hyaluronate lyase-like, C-terminal domain"/>
    <property type="match status" value="1"/>
</dbReference>
<keyword evidence="9" id="KW-1185">Reference proteome</keyword>
<gene>
    <name evidence="8" type="ORF">GBZ86_00205</name>
</gene>
<dbReference type="RefSeq" id="WP_152886610.1">
    <property type="nucleotide sequence ID" value="NZ_WHJC01000001.1"/>
</dbReference>
<evidence type="ECO:0000256" key="4">
    <source>
        <dbReference type="PIRSR" id="PIRSR638970-1"/>
    </source>
</evidence>
<dbReference type="InterPro" id="IPR004103">
    <property type="entry name" value="Lyase_8_C"/>
</dbReference>
<dbReference type="AlphaFoldDB" id="A0A6I1MFC2"/>
<protein>
    <submittedName>
        <fullName evidence="8">Silent information regulator protein Sir2</fullName>
    </submittedName>
</protein>
<dbReference type="CDD" id="cd01083">
    <property type="entry name" value="GAG_Lyase"/>
    <property type="match status" value="1"/>
</dbReference>
<dbReference type="GO" id="GO:0030246">
    <property type="term" value="F:carbohydrate binding"/>
    <property type="evidence" value="ECO:0007669"/>
    <property type="project" value="InterPro"/>
</dbReference>
<dbReference type="Pfam" id="PF02884">
    <property type="entry name" value="Lyase_8_C"/>
    <property type="match status" value="1"/>
</dbReference>
<keyword evidence="2" id="KW-0732">Signal</keyword>
<dbReference type="SUPFAM" id="SSF48230">
    <property type="entry name" value="Chondroitin AC/alginate lyase"/>
    <property type="match status" value="1"/>
</dbReference>
<evidence type="ECO:0000256" key="3">
    <source>
        <dbReference type="ARBA" id="ARBA00023239"/>
    </source>
</evidence>
<evidence type="ECO:0000313" key="8">
    <source>
        <dbReference type="EMBL" id="MPQ42186.1"/>
    </source>
</evidence>
<organism evidence="8 9">
    <name type="scientific">Clostridium tarantellae</name>
    <dbReference type="NCBI Taxonomy" id="39493"/>
    <lineage>
        <taxon>Bacteria</taxon>
        <taxon>Bacillati</taxon>
        <taxon>Bacillota</taxon>
        <taxon>Clostridia</taxon>
        <taxon>Eubacteriales</taxon>
        <taxon>Clostridiaceae</taxon>
        <taxon>Clostridium</taxon>
    </lineage>
</organism>
<dbReference type="EMBL" id="WHJC01000001">
    <property type="protein sequence ID" value="MPQ42186.1"/>
    <property type="molecule type" value="Genomic_DNA"/>
</dbReference>
<evidence type="ECO:0000256" key="2">
    <source>
        <dbReference type="ARBA" id="ARBA00022729"/>
    </source>
</evidence>
<name>A0A6I1MFC2_9CLOT</name>
<comment type="caution">
    <text evidence="8">The sequence shown here is derived from an EMBL/GenBank/DDBJ whole genome shotgun (WGS) entry which is preliminary data.</text>
</comment>
<dbReference type="GO" id="GO:0016837">
    <property type="term" value="F:carbon-oxygen lyase activity, acting on polysaccharides"/>
    <property type="evidence" value="ECO:0007669"/>
    <property type="project" value="UniProtKB-ARBA"/>
</dbReference>
<evidence type="ECO:0000259" key="6">
    <source>
        <dbReference type="Pfam" id="PF02884"/>
    </source>
</evidence>
<comment type="similarity">
    <text evidence="1">Belongs to the polysaccharide lyase 8 family.</text>
</comment>
<feature type="active site" evidence="4">
    <location>
        <position position="284"/>
    </location>
</feature>
<dbReference type="Pfam" id="PF08124">
    <property type="entry name" value="Lyase_8_N"/>
    <property type="match status" value="1"/>
</dbReference>
<dbReference type="InterPro" id="IPR012970">
    <property type="entry name" value="Lyase_8_alpha_N"/>
</dbReference>
<feature type="active site" evidence="4">
    <location>
        <position position="275"/>
    </location>
</feature>
<dbReference type="Gene3D" id="1.50.10.100">
    <property type="entry name" value="Chondroitin AC/alginate lyase"/>
    <property type="match status" value="1"/>
</dbReference>
<dbReference type="Gene3D" id="2.70.98.10">
    <property type="match status" value="1"/>
</dbReference>
<dbReference type="OrthoDB" id="6636047at2"/>
<dbReference type="Proteomes" id="UP000430345">
    <property type="component" value="Unassembled WGS sequence"/>
</dbReference>
<feature type="domain" description="Polysaccharide lyase family 8 C-terminal" evidence="6">
    <location>
        <begin position="709"/>
        <end position="775"/>
    </location>
</feature>
<evidence type="ECO:0000313" key="9">
    <source>
        <dbReference type="Proteomes" id="UP000430345"/>
    </source>
</evidence>
<keyword evidence="3" id="KW-0456">Lyase</keyword>
<sequence>MLKSRDFIKMIIATALVSSILTTTTIGTVVSAAIVNDNSINVSKKEIKSNKEQLIEELRLKWKNDLTGGDRLDLSNGTIVKKIKWYEKQTDKLSSTINMNKSNDWLWEDSKEYKTVPAKITSMYNNILTMSMAYNLPNNKYYKNEDLKNKITYAMDWLYTNAYNENKNKYGNWWDWMIGIPAKINNITILMYDDFTETQIENYMKSIQKFLPEINPGSKYHTGANLADVCINKLLQGIISKDESKILEGSQDIISVFDYVTKGDGFYSDGSFVQHGVVAYTGSYGNVLIDKVSNILYLTEGTPWEIKSRKKDNIYKWISESFQPIIYKGYVMDMVRGRSISRYNSDGFKQASGIIQGMVKISMIAPKDMSNKIKVLVKQWAEEAKTVFDFGTSFNSINVINEYYRILKDKDIIVNQEDADHYALNIMDKTVHKRENYAFGISRSSSRITKYEFMNKENLKPWHQGDGMTYLYNNDLTQFSNNFWPTIDPYRMPGTTVDTKRKTDKKILSGINPGSLEQNNVYYELGNNDWSGGTKIGIYGVAGMQINNKNDQLKANKSWFMFDNEIVALGSAITNPDKENSTETIIENRKINKKGTNPFIIDGDLKVANLGDKDKINNVKWAYLQGDNAGADIGYYFPEGETLNIIRENRKGNWNDINSAKGDKPAENNYLTMYINHGRNIKDSKYSYVLLPGMSKNEVKNYSENSKVEIIRNDKIAQGVKHKKLNIEAANFWVDGKNTSGSITSLGKASVMTKENKDGTLTISVSDPTFKQNNLTIEINKPGIELVSSDKNISKLNFDNNKISFNVNTENAMGKSFELTVKLEGK</sequence>
<dbReference type="InterPro" id="IPR008929">
    <property type="entry name" value="Chondroitin_lyas"/>
</dbReference>
<dbReference type="PANTHER" id="PTHR38481">
    <property type="entry name" value="HYALURONATE LYASE"/>
    <property type="match status" value="1"/>
</dbReference>
<feature type="domain" description="Polysaccharide lyase family 8 central" evidence="5">
    <location>
        <begin position="425"/>
        <end position="695"/>
    </location>
</feature>
<feature type="active site" evidence="4">
    <location>
        <position position="338"/>
    </location>
</feature>
<dbReference type="InterPro" id="IPR003159">
    <property type="entry name" value="Lyase_8_central_dom"/>
</dbReference>
<dbReference type="GO" id="GO:0005576">
    <property type="term" value="C:extracellular region"/>
    <property type="evidence" value="ECO:0007669"/>
    <property type="project" value="InterPro"/>
</dbReference>
<dbReference type="InterPro" id="IPR038970">
    <property type="entry name" value="Lyase_8"/>
</dbReference>
<evidence type="ECO:0000259" key="7">
    <source>
        <dbReference type="Pfam" id="PF08124"/>
    </source>
</evidence>
<dbReference type="Gene3D" id="2.60.220.10">
    <property type="entry name" value="Polysaccharide lyase family 8-like, C-terminal"/>
    <property type="match status" value="1"/>
</dbReference>
<dbReference type="InterPro" id="IPR011071">
    <property type="entry name" value="Lyase_8-like_C"/>
</dbReference>
<dbReference type="GO" id="GO:0005975">
    <property type="term" value="P:carbohydrate metabolic process"/>
    <property type="evidence" value="ECO:0007669"/>
    <property type="project" value="InterPro"/>
</dbReference>
<dbReference type="InterPro" id="IPR011013">
    <property type="entry name" value="Gal_mutarotase_sf_dom"/>
</dbReference>
<dbReference type="Pfam" id="PF02278">
    <property type="entry name" value="Lyase_8"/>
    <property type="match status" value="1"/>
</dbReference>
<dbReference type="PANTHER" id="PTHR38481:SF1">
    <property type="entry name" value="HYALURONATE LYASE"/>
    <property type="match status" value="1"/>
</dbReference>
<evidence type="ECO:0000259" key="5">
    <source>
        <dbReference type="Pfam" id="PF02278"/>
    </source>
</evidence>
<proteinExistence type="inferred from homology"/>
<dbReference type="SUPFAM" id="SSF74650">
    <property type="entry name" value="Galactose mutarotase-like"/>
    <property type="match status" value="1"/>
</dbReference>
<feature type="domain" description="Polysaccharide lyase 8 N-terminal alpha-helical" evidence="7">
    <location>
        <begin position="62"/>
        <end position="378"/>
    </location>
</feature>
<dbReference type="InterPro" id="IPR014718">
    <property type="entry name" value="GH-type_carb-bd"/>
</dbReference>